<dbReference type="Pfam" id="PF09685">
    <property type="entry name" value="MamF_MmsF"/>
    <property type="match status" value="1"/>
</dbReference>
<keyword evidence="9" id="KW-1185">Reference proteome</keyword>
<accession>A0A926DAS6</accession>
<evidence type="ECO:0000256" key="2">
    <source>
        <dbReference type="ARBA" id="ARBA00022692"/>
    </source>
</evidence>
<evidence type="ECO:0000256" key="3">
    <source>
        <dbReference type="ARBA" id="ARBA00022989"/>
    </source>
</evidence>
<keyword evidence="3 6" id="KW-1133">Transmembrane helix</keyword>
<dbReference type="InterPro" id="IPR026870">
    <property type="entry name" value="Zinc_ribbon_dom"/>
</dbReference>
<organism evidence="8 9">
    <name type="scientific">Yeguia hominis</name>
    <dbReference type="NCBI Taxonomy" id="2763662"/>
    <lineage>
        <taxon>Bacteria</taxon>
        <taxon>Bacillati</taxon>
        <taxon>Bacillota</taxon>
        <taxon>Clostridia</taxon>
        <taxon>Eubacteriales</taxon>
        <taxon>Yeguiaceae</taxon>
        <taxon>Yeguia</taxon>
    </lineage>
</organism>
<gene>
    <name evidence="8" type="ORF">IAG03_13905</name>
</gene>
<dbReference type="RefSeq" id="WP_249320722.1">
    <property type="nucleotide sequence ID" value="NZ_JACRSN010000045.1"/>
</dbReference>
<protein>
    <submittedName>
        <fullName evidence="8">Zinc-ribbon domain-containing protein</fullName>
    </submittedName>
</protein>
<dbReference type="AlphaFoldDB" id="A0A926DAS6"/>
<dbReference type="PANTHER" id="PTHR36460:SF1">
    <property type="entry name" value="UPF0132 DOMAIN PROTEIN (AFU_ORTHOLOGUE AFUA_3G10255)"/>
    <property type="match status" value="1"/>
</dbReference>
<comment type="subcellular location">
    <subcellularLocation>
        <location evidence="1">Membrane</location>
        <topology evidence="1">Multi-pass membrane protein</topology>
    </subcellularLocation>
</comment>
<feature type="transmembrane region" description="Helical" evidence="6">
    <location>
        <begin position="86"/>
        <end position="108"/>
    </location>
</feature>
<evidence type="ECO:0000256" key="5">
    <source>
        <dbReference type="SAM" id="MobiDB-lite"/>
    </source>
</evidence>
<dbReference type="Pfam" id="PF13240">
    <property type="entry name" value="Zn_Ribbon_1"/>
    <property type="match status" value="1"/>
</dbReference>
<evidence type="ECO:0000313" key="8">
    <source>
        <dbReference type="EMBL" id="MBC8535043.1"/>
    </source>
</evidence>
<evidence type="ECO:0000259" key="7">
    <source>
        <dbReference type="Pfam" id="PF13240"/>
    </source>
</evidence>
<dbReference type="GO" id="GO:0016020">
    <property type="term" value="C:membrane"/>
    <property type="evidence" value="ECO:0007669"/>
    <property type="project" value="UniProtKB-SubCell"/>
</dbReference>
<dbReference type="Proteomes" id="UP000651482">
    <property type="component" value="Unassembled WGS sequence"/>
</dbReference>
<feature type="compositionally biased region" description="Polar residues" evidence="5">
    <location>
        <begin position="45"/>
        <end position="55"/>
    </location>
</feature>
<dbReference type="InterPro" id="IPR019109">
    <property type="entry name" value="MamF_MmsF"/>
</dbReference>
<dbReference type="EMBL" id="JACRSN010000045">
    <property type="protein sequence ID" value="MBC8535043.1"/>
    <property type="molecule type" value="Genomic_DNA"/>
</dbReference>
<sequence length="183" mass="19837">MPFCGKCGANLPEGSKFCGVCGEPVPSADASQTSSTDQQPDSATPSETPTYQQPESTPPYQPTQPEATPHEPGVTDYTSRMNPNDILQNKTLCGLAYVFPILFFLPLVSCPNSKFGRFHANQALLLFLLNLCVMIIAWIPILGWIIGGICGIFSLVLWILGIVYSFSGQANELLLIGSLRIIK</sequence>
<feature type="transmembrane region" description="Helical" evidence="6">
    <location>
        <begin position="145"/>
        <end position="166"/>
    </location>
</feature>
<reference evidence="8" key="1">
    <citation type="submission" date="2020-08" db="EMBL/GenBank/DDBJ databases">
        <title>Genome public.</title>
        <authorList>
            <person name="Liu C."/>
            <person name="Sun Q."/>
        </authorList>
    </citation>
    <scope>NUCLEOTIDE SEQUENCE</scope>
    <source>
        <strain evidence="8">NSJ-40</strain>
    </source>
</reference>
<evidence type="ECO:0000256" key="4">
    <source>
        <dbReference type="ARBA" id="ARBA00023136"/>
    </source>
</evidence>
<keyword evidence="2 6" id="KW-0812">Transmembrane</keyword>
<evidence type="ECO:0000256" key="6">
    <source>
        <dbReference type="SAM" id="Phobius"/>
    </source>
</evidence>
<feature type="transmembrane region" description="Helical" evidence="6">
    <location>
        <begin position="120"/>
        <end position="139"/>
    </location>
</feature>
<evidence type="ECO:0000256" key="1">
    <source>
        <dbReference type="ARBA" id="ARBA00004141"/>
    </source>
</evidence>
<evidence type="ECO:0000313" key="9">
    <source>
        <dbReference type="Proteomes" id="UP000651482"/>
    </source>
</evidence>
<feature type="domain" description="Zinc-ribbon" evidence="7">
    <location>
        <begin position="3"/>
        <end position="25"/>
    </location>
</feature>
<feature type="region of interest" description="Disordered" evidence="5">
    <location>
        <begin position="25"/>
        <end position="80"/>
    </location>
</feature>
<comment type="caution">
    <text evidence="8">The sequence shown here is derived from an EMBL/GenBank/DDBJ whole genome shotgun (WGS) entry which is preliminary data.</text>
</comment>
<name>A0A926DAS6_9FIRM</name>
<keyword evidence="4 6" id="KW-0472">Membrane</keyword>
<dbReference type="PANTHER" id="PTHR36460">
    <property type="entry name" value="UPF0132 DOMAIN PROTEIN (AFU_ORTHOLOGUE AFUA_3G10255)"/>
    <property type="match status" value="1"/>
</dbReference>
<proteinExistence type="predicted"/>
<feature type="compositionally biased region" description="Low complexity" evidence="5">
    <location>
        <begin position="26"/>
        <end position="44"/>
    </location>
</feature>